<dbReference type="SUPFAM" id="SSF52540">
    <property type="entry name" value="P-loop containing nucleoside triphosphate hydrolases"/>
    <property type="match status" value="1"/>
</dbReference>
<dbReference type="Pfam" id="PF18052">
    <property type="entry name" value="Rx_N"/>
    <property type="match status" value="1"/>
</dbReference>
<feature type="domain" description="Disease resistance N-terminal" evidence="8">
    <location>
        <begin position="59"/>
        <end position="141"/>
    </location>
</feature>
<keyword evidence="10" id="KW-1185">Reference proteome</keyword>
<keyword evidence="4" id="KW-0547">Nucleotide-binding</keyword>
<evidence type="ECO:0000256" key="2">
    <source>
        <dbReference type="ARBA" id="ARBA00022614"/>
    </source>
</evidence>
<dbReference type="Gramene" id="OMERI11G05490.2">
    <property type="protein sequence ID" value="OMERI11G05490.2"/>
    <property type="gene ID" value="OMERI11G05490"/>
</dbReference>
<keyword evidence="6" id="KW-0067">ATP-binding</keyword>
<dbReference type="Proteomes" id="UP000008021">
    <property type="component" value="Chromosome 11"/>
</dbReference>
<evidence type="ECO:0000256" key="5">
    <source>
        <dbReference type="ARBA" id="ARBA00022821"/>
    </source>
</evidence>
<dbReference type="InterPro" id="IPR027417">
    <property type="entry name" value="P-loop_NTPase"/>
</dbReference>
<comment type="similarity">
    <text evidence="1">Belongs to the disease resistance NB-LRR family.</text>
</comment>
<keyword evidence="2" id="KW-0433">Leucine-rich repeat</keyword>
<proteinExistence type="inferred from homology"/>
<name>A0A0E0F3L2_9ORYZ</name>
<dbReference type="Gene3D" id="1.20.5.4130">
    <property type="match status" value="1"/>
</dbReference>
<dbReference type="AlphaFoldDB" id="A0A0E0F3L2"/>
<dbReference type="Pfam" id="PF00931">
    <property type="entry name" value="NB-ARC"/>
    <property type="match status" value="1"/>
</dbReference>
<reference evidence="9" key="1">
    <citation type="submission" date="2015-04" db="UniProtKB">
        <authorList>
            <consortium name="EnsemblPlants"/>
        </authorList>
    </citation>
    <scope>IDENTIFICATION</scope>
</reference>
<dbReference type="GO" id="GO:0005524">
    <property type="term" value="F:ATP binding"/>
    <property type="evidence" value="ECO:0007669"/>
    <property type="project" value="UniProtKB-KW"/>
</dbReference>
<evidence type="ECO:0000256" key="1">
    <source>
        <dbReference type="ARBA" id="ARBA00008894"/>
    </source>
</evidence>
<keyword evidence="5" id="KW-0611">Plant defense</keyword>
<dbReference type="GO" id="GO:0006952">
    <property type="term" value="P:defense response"/>
    <property type="evidence" value="ECO:0007669"/>
    <property type="project" value="UniProtKB-KW"/>
</dbReference>
<dbReference type="Gene3D" id="3.40.50.300">
    <property type="entry name" value="P-loop containing nucleotide triphosphate hydrolases"/>
    <property type="match status" value="1"/>
</dbReference>
<dbReference type="PANTHER" id="PTHR36766">
    <property type="entry name" value="PLANT BROAD-SPECTRUM MILDEW RESISTANCE PROTEIN RPW8"/>
    <property type="match status" value="1"/>
</dbReference>
<reference evidence="9" key="2">
    <citation type="submission" date="2018-05" db="EMBL/GenBank/DDBJ databases">
        <title>OmerRS3 (Oryza meridionalis Reference Sequence Version 3).</title>
        <authorList>
            <person name="Zhang J."/>
            <person name="Kudrna D."/>
            <person name="Lee S."/>
            <person name="Talag J."/>
            <person name="Welchert J."/>
            <person name="Wing R.A."/>
        </authorList>
    </citation>
    <scope>NUCLEOTIDE SEQUENCE [LARGE SCALE GENOMIC DNA]</scope>
    <source>
        <strain evidence="9">cv. OR44</strain>
    </source>
</reference>
<evidence type="ECO:0000313" key="9">
    <source>
        <dbReference type="EnsemblPlants" id="OMERI11G05490.2"/>
    </source>
</evidence>
<dbReference type="InterPro" id="IPR002182">
    <property type="entry name" value="NB-ARC"/>
</dbReference>
<organism evidence="9">
    <name type="scientific">Oryza meridionalis</name>
    <dbReference type="NCBI Taxonomy" id="40149"/>
    <lineage>
        <taxon>Eukaryota</taxon>
        <taxon>Viridiplantae</taxon>
        <taxon>Streptophyta</taxon>
        <taxon>Embryophyta</taxon>
        <taxon>Tracheophyta</taxon>
        <taxon>Spermatophyta</taxon>
        <taxon>Magnoliopsida</taxon>
        <taxon>Liliopsida</taxon>
        <taxon>Poales</taxon>
        <taxon>Poaceae</taxon>
        <taxon>BOP clade</taxon>
        <taxon>Oryzoideae</taxon>
        <taxon>Oryzeae</taxon>
        <taxon>Oryzinae</taxon>
        <taxon>Oryza</taxon>
    </lineage>
</organism>
<feature type="domain" description="NB-ARC" evidence="7">
    <location>
        <begin position="216"/>
        <end position="370"/>
    </location>
</feature>
<dbReference type="GO" id="GO:0043531">
    <property type="term" value="F:ADP binding"/>
    <property type="evidence" value="ECO:0007669"/>
    <property type="project" value="InterPro"/>
</dbReference>
<accession>A0A0E0F3L2</accession>
<evidence type="ECO:0000256" key="4">
    <source>
        <dbReference type="ARBA" id="ARBA00022741"/>
    </source>
</evidence>
<evidence type="ECO:0000256" key="3">
    <source>
        <dbReference type="ARBA" id="ARBA00022737"/>
    </source>
</evidence>
<dbReference type="PRINTS" id="PR00364">
    <property type="entry name" value="DISEASERSIST"/>
</dbReference>
<keyword evidence="3" id="KW-0677">Repeat</keyword>
<evidence type="ECO:0000256" key="6">
    <source>
        <dbReference type="ARBA" id="ARBA00022840"/>
    </source>
</evidence>
<sequence>MFRLVERLSPLNLVSGINFQDLFLCRNYFGSLPVTIGLAMTNNLRSAMAEVGAMLTSAVLKMVGEKIGSAIGGRIKLQWDFNYDLKDMKMTLETIEVFLKDAERRSIREESVRLWLRRLKNVMYNISDMIDGFEAETTRKRKIMFPNLAICAKIKTAKEMKRMRGELEKVTKQHRDFSFASENSSNIQEVVSSDRKTSSKVEETAIIGRIQEKQKILDCLSNKILTQDFIILAIYGMGGIGKTTLAQLVMNDKKFKEFSPVWVYVSQVFDLDKIESSIISQLSKREPNMTDLEMVPPNMNIIMVLDDLWENDGFKLDSLKLKLKVGNGAKVIILVTTRDKTIAMRFSNVEPYKLEPLTDDMCWKIIKQKSAFEGRGDRECLEHIGKEIARKCGGVALATQSLGVHFTFQKG</sequence>
<dbReference type="EnsemblPlants" id="OMERI11G05490.2">
    <property type="protein sequence ID" value="OMERI11G05490.2"/>
    <property type="gene ID" value="OMERI11G05490"/>
</dbReference>
<evidence type="ECO:0008006" key="11">
    <source>
        <dbReference type="Google" id="ProtNLM"/>
    </source>
</evidence>
<dbReference type="InterPro" id="IPR041118">
    <property type="entry name" value="Rx_N"/>
</dbReference>
<evidence type="ECO:0000259" key="7">
    <source>
        <dbReference type="Pfam" id="PF00931"/>
    </source>
</evidence>
<dbReference type="HOGENOM" id="CLU_000837_9_0_1"/>
<dbReference type="PANTHER" id="PTHR36766:SF73">
    <property type="entry name" value="NB-ARC DOMAIN-CONTAINING PROTEIN"/>
    <property type="match status" value="1"/>
</dbReference>
<protein>
    <recommendedName>
        <fullName evidence="11">NB-ARC domain-containing protein</fullName>
    </recommendedName>
</protein>
<evidence type="ECO:0000259" key="8">
    <source>
        <dbReference type="Pfam" id="PF18052"/>
    </source>
</evidence>
<evidence type="ECO:0000313" key="10">
    <source>
        <dbReference type="Proteomes" id="UP000008021"/>
    </source>
</evidence>